<dbReference type="Proteomes" id="UP000033070">
    <property type="component" value="Chromosome"/>
</dbReference>
<dbReference type="KEGG" id="fam:OYT1_ch2497"/>
<evidence type="ECO:0000256" key="1">
    <source>
        <dbReference type="HAMAP-Rule" id="MF_02215"/>
    </source>
</evidence>
<protein>
    <recommendedName>
        <fullName evidence="1">Ubiquinone biosynthesis accessory factor UbiJ</fullName>
    </recommendedName>
</protein>
<proteinExistence type="inferred from homology"/>
<comment type="subcellular location">
    <subcellularLocation>
        <location evidence="1">Cytoplasm</location>
    </subcellularLocation>
</comment>
<evidence type="ECO:0000313" key="3">
    <source>
        <dbReference type="EMBL" id="BBE52010.1"/>
    </source>
</evidence>
<keyword evidence="1" id="KW-0963">Cytoplasm</keyword>
<dbReference type="UniPathway" id="UPA00232"/>
<dbReference type="PANTHER" id="PTHR38693">
    <property type="entry name" value="UBIQUINONE BIOSYNTHESIS PROTEIN UBIJ"/>
    <property type="match status" value="1"/>
</dbReference>
<keyword evidence="4" id="KW-1185">Reference proteome</keyword>
<dbReference type="OrthoDB" id="8525483at2"/>
<comment type="similarity">
    <text evidence="1">Belongs to the UbiJ family.</text>
</comment>
<keyword evidence="2" id="KW-0175">Coiled coil</keyword>
<organism evidence="3 4">
    <name type="scientific">Ferriphaselus amnicola</name>
    <dbReference type="NCBI Taxonomy" id="1188319"/>
    <lineage>
        <taxon>Bacteria</taxon>
        <taxon>Pseudomonadati</taxon>
        <taxon>Pseudomonadota</taxon>
        <taxon>Betaproteobacteria</taxon>
        <taxon>Nitrosomonadales</taxon>
        <taxon>Gallionellaceae</taxon>
        <taxon>Ferriphaselus</taxon>
    </lineage>
</organism>
<dbReference type="InterPro" id="IPR038989">
    <property type="entry name" value="UbiJ"/>
</dbReference>
<dbReference type="HAMAP" id="MF_02215">
    <property type="entry name" value="UbiJ"/>
    <property type="match status" value="1"/>
</dbReference>
<evidence type="ECO:0000313" key="4">
    <source>
        <dbReference type="Proteomes" id="UP000033070"/>
    </source>
</evidence>
<feature type="coiled-coil region" evidence="2">
    <location>
        <begin position="163"/>
        <end position="190"/>
    </location>
</feature>
<comment type="pathway">
    <text evidence="1">Cofactor biosynthesis; ubiquinone biosynthesis.</text>
</comment>
<dbReference type="STRING" id="1188319.OYT1_01370"/>
<dbReference type="GO" id="GO:0005737">
    <property type="term" value="C:cytoplasm"/>
    <property type="evidence" value="ECO:0007669"/>
    <property type="project" value="UniProtKB-SubCell"/>
</dbReference>
<dbReference type="AlphaFoldDB" id="A0A2Z6GEW1"/>
<keyword evidence="1" id="KW-0831">Ubiquinone biosynthesis</keyword>
<dbReference type="GO" id="GO:0006744">
    <property type="term" value="P:ubiquinone biosynthetic process"/>
    <property type="evidence" value="ECO:0007669"/>
    <property type="project" value="UniProtKB-UniRule"/>
</dbReference>
<dbReference type="PANTHER" id="PTHR38693:SF1">
    <property type="entry name" value="UBIQUINONE BIOSYNTHESIS ACCESSORY FACTOR UBIJ"/>
    <property type="match status" value="1"/>
</dbReference>
<comment type="function">
    <text evidence="1">Required for ubiquinone (coenzyme Q) biosynthesis. Binds hydrophobic ubiquinone biosynthetic intermediates via its SCP2 domain and is essential for the stability of the Ubi complex. May constitute a docking platform where Ubi enzymes assemble and access their SCP2-bound polyprenyl substrates.</text>
</comment>
<evidence type="ECO:0000256" key="2">
    <source>
        <dbReference type="SAM" id="Coils"/>
    </source>
</evidence>
<sequence length="191" mass="20847">MFAQPAIATLNHLLAGSGWAQPRLAKFAGKTAQFRIAPFSIACIVGEDGLLSATEEVVSADAVCVLPPSLLPRLAFQDESAYSQIQTSGDAALLAEIFYLSRNLRWDAAEDISRVTGDIAAQRIVQLVTGKHRQMRATALNLSQALAEYWTEERPLLAKPEQVAGFVQQVDQLRDDVARLEQRLARLSSGK</sequence>
<name>A0A2Z6GEW1_9PROT</name>
<reference evidence="3 4" key="1">
    <citation type="submission" date="2018-06" db="EMBL/GenBank/DDBJ databases">
        <title>OYT1 Genome Sequencing.</title>
        <authorList>
            <person name="Kato S."/>
            <person name="Itoh T."/>
            <person name="Ohkuma M."/>
        </authorList>
    </citation>
    <scope>NUCLEOTIDE SEQUENCE [LARGE SCALE GENOMIC DNA]</scope>
    <source>
        <strain evidence="3 4">OYT1</strain>
    </source>
</reference>
<dbReference type="RefSeq" id="WP_062626559.1">
    <property type="nucleotide sequence ID" value="NZ_AP018738.1"/>
</dbReference>
<dbReference type="EMBL" id="AP018738">
    <property type="protein sequence ID" value="BBE52010.1"/>
    <property type="molecule type" value="Genomic_DNA"/>
</dbReference>
<gene>
    <name evidence="1" type="primary">ubiJ</name>
    <name evidence="3" type="ORF">OYT1_ch2497</name>
</gene>
<accession>A0A2Z6GEW1</accession>